<dbReference type="GO" id="GO:0008168">
    <property type="term" value="F:methyltransferase activity"/>
    <property type="evidence" value="ECO:0007669"/>
    <property type="project" value="UniProtKB-KW"/>
</dbReference>
<sequence length="359" mass="39597">MQVTKGMVGHGFYDDNSAPQWEATAHVLPWLEEAATTLDLSGPGAITLADFGCSEGRNSVAVMQRVVAALRARSDRPIRTIHSDLPTNDFSGLFQRLNPETGRVFEADNVYSSAVGGTMFRQVLPPGSVQIAMTFNAIGFLSRRPLDSLPGYIFPNGPSALNPVGHVSAAEQSAFAQQADADLRSFALARAAELAPGGKLLIEVFGAGDRLRTCDGIYDVLNDAVLDALKAGMLTQEAYARYYQPVYMRRLEEVVAPFQDPSSELSALFSQERSELYEIPVSFVEAFKQNGNVADYAKAYTDFFRAFTETSLRLNLSDCDNLEALVHYIYTRAEQRLRETPERYPFNYIAMAVMLTRKG</sequence>
<dbReference type="SUPFAM" id="SSF53335">
    <property type="entry name" value="S-adenosyl-L-methionine-dependent methyltransferases"/>
    <property type="match status" value="1"/>
</dbReference>
<dbReference type="InterPro" id="IPR005299">
    <property type="entry name" value="MeTrfase_7"/>
</dbReference>
<evidence type="ECO:0000256" key="1">
    <source>
        <dbReference type="ARBA" id="ARBA00022723"/>
    </source>
</evidence>
<evidence type="ECO:0000256" key="2">
    <source>
        <dbReference type="ARBA" id="ARBA00022842"/>
    </source>
</evidence>
<name>A0ABT0Q330_9RHOB</name>
<gene>
    <name evidence="3" type="ORF">M3P21_11955</name>
</gene>
<dbReference type="RefSeq" id="WP_249710242.1">
    <property type="nucleotide sequence ID" value="NZ_JAMFMB010000014.1"/>
</dbReference>
<comment type="caution">
    <text evidence="3">The sequence shown here is derived from an EMBL/GenBank/DDBJ whole genome shotgun (WGS) entry which is preliminary data.</text>
</comment>
<dbReference type="GO" id="GO:0032259">
    <property type="term" value="P:methylation"/>
    <property type="evidence" value="ECO:0007669"/>
    <property type="project" value="UniProtKB-KW"/>
</dbReference>
<evidence type="ECO:0000313" key="4">
    <source>
        <dbReference type="Proteomes" id="UP001203880"/>
    </source>
</evidence>
<accession>A0ABT0Q330</accession>
<dbReference type="InterPro" id="IPR029063">
    <property type="entry name" value="SAM-dependent_MTases_sf"/>
</dbReference>
<dbReference type="Gene3D" id="1.10.1200.270">
    <property type="entry name" value="Methyltransferase, alpha-helical capping domain"/>
    <property type="match status" value="1"/>
</dbReference>
<organism evidence="3 4">
    <name type="scientific">Ruegeria spongiae</name>
    <dbReference type="NCBI Taxonomy" id="2942209"/>
    <lineage>
        <taxon>Bacteria</taxon>
        <taxon>Pseudomonadati</taxon>
        <taxon>Pseudomonadota</taxon>
        <taxon>Alphaproteobacteria</taxon>
        <taxon>Rhodobacterales</taxon>
        <taxon>Roseobacteraceae</taxon>
        <taxon>Ruegeria</taxon>
    </lineage>
</organism>
<keyword evidence="3" id="KW-0489">Methyltransferase</keyword>
<keyword evidence="3" id="KW-0808">Transferase</keyword>
<keyword evidence="1" id="KW-0479">Metal-binding</keyword>
<dbReference type="InterPro" id="IPR042086">
    <property type="entry name" value="MeTrfase_capping"/>
</dbReference>
<reference evidence="3" key="1">
    <citation type="submission" date="2022-05" db="EMBL/GenBank/DDBJ databases">
        <authorList>
            <person name="Park J.-S."/>
        </authorList>
    </citation>
    <scope>NUCLEOTIDE SEQUENCE</scope>
    <source>
        <strain evidence="3">2012CJ41-6</strain>
    </source>
</reference>
<evidence type="ECO:0000313" key="3">
    <source>
        <dbReference type="EMBL" id="MCL6284241.1"/>
    </source>
</evidence>
<dbReference type="Proteomes" id="UP001203880">
    <property type="component" value="Unassembled WGS sequence"/>
</dbReference>
<dbReference type="Pfam" id="PF03492">
    <property type="entry name" value="Methyltransf_7"/>
    <property type="match status" value="1"/>
</dbReference>
<keyword evidence="2" id="KW-0460">Magnesium</keyword>
<protein>
    <submittedName>
        <fullName evidence="3">Class I SAM-dependent methyltransferase</fullName>
    </submittedName>
</protein>
<keyword evidence="4" id="KW-1185">Reference proteome</keyword>
<dbReference type="PANTHER" id="PTHR31009">
    <property type="entry name" value="S-ADENOSYL-L-METHIONINE:CARBOXYL METHYLTRANSFERASE FAMILY PROTEIN"/>
    <property type="match status" value="1"/>
</dbReference>
<proteinExistence type="predicted"/>
<dbReference type="EMBL" id="JAMFMB010000014">
    <property type="protein sequence ID" value="MCL6284241.1"/>
    <property type="molecule type" value="Genomic_DNA"/>
</dbReference>
<dbReference type="Gene3D" id="3.40.50.150">
    <property type="entry name" value="Vaccinia Virus protein VP39"/>
    <property type="match status" value="1"/>
</dbReference>